<dbReference type="RefSeq" id="WP_171837809.1">
    <property type="nucleotide sequence ID" value="NZ_CP053710.1"/>
</dbReference>
<dbReference type="Pfam" id="PF06414">
    <property type="entry name" value="Zeta_toxin"/>
    <property type="match status" value="1"/>
</dbReference>
<dbReference type="EMBL" id="CP053710">
    <property type="protein sequence ID" value="QKE93327.1"/>
    <property type="molecule type" value="Genomic_DNA"/>
</dbReference>
<feature type="domain" description="Zeta toxin" evidence="4">
    <location>
        <begin position="38"/>
        <end position="223"/>
    </location>
</feature>
<evidence type="ECO:0000313" key="6">
    <source>
        <dbReference type="Proteomes" id="UP000500767"/>
    </source>
</evidence>
<proteinExistence type="predicted"/>
<dbReference type="Gene3D" id="3.40.50.300">
    <property type="entry name" value="P-loop containing nucleotide triphosphate hydrolases"/>
    <property type="match status" value="1"/>
</dbReference>
<evidence type="ECO:0000256" key="2">
    <source>
        <dbReference type="ARBA" id="ARBA00022840"/>
    </source>
</evidence>
<keyword evidence="6" id="KW-1185">Reference proteome</keyword>
<reference evidence="5 6" key="1">
    <citation type="journal article" date="2014" name="World J. Microbiol. Biotechnol.">
        <title>Biodiversity and physiological characteristics of Antarctic and Arctic lichens-associated bacteria.</title>
        <authorList>
            <person name="Lee Y.M."/>
            <person name="Kim E.H."/>
            <person name="Lee H.K."/>
            <person name="Hong S.G."/>
        </authorList>
    </citation>
    <scope>NUCLEOTIDE SEQUENCE [LARGE SCALE GENOMIC DNA]</scope>
    <source>
        <strain evidence="5 6">PAMC 26569</strain>
        <plasmid evidence="5">unnamed2</plasmid>
    </source>
</reference>
<dbReference type="GO" id="GO:0016301">
    <property type="term" value="F:kinase activity"/>
    <property type="evidence" value="ECO:0007669"/>
    <property type="project" value="InterPro"/>
</dbReference>
<sequence length="371" mass="40964">MADSDDGLRYALAERDHERIFQQKVLPAMLPASEGAVNPTAIILGGQPGSGKTGLLNDATREMEARGPTVVINGDDMRAFHPEHSQMQRMDPLNAARYTDYDSGRWVEKLIAAAKKQQVNLVIESTMRRPEVFARTANSLQDAGYRVEARALAVPERLSWQSVHQRFEAMLEKGDASRFTAREAHDAGATGMLETLRQLERENQADRVVVSTRAGEVLYDNRQKNGRWRDAPAAANVVLAERQRPLSPPELRKFGRDWSGVLEKMKQRQASPSELTRVTAQAEDDIRWYRAVANELPQHSGVIRRLASTGAAPAAEVPAPTRVGFGRAMSAKRSASETPAPPAPRERETRPEAEPVEAPKPAPRRSGPGMS</sequence>
<feature type="compositionally biased region" description="Basic and acidic residues" evidence="3">
    <location>
        <begin position="344"/>
        <end position="353"/>
    </location>
</feature>
<dbReference type="SUPFAM" id="SSF52540">
    <property type="entry name" value="P-loop containing nucleoside triphosphate hydrolases"/>
    <property type="match status" value="1"/>
</dbReference>
<dbReference type="KEGG" id="lck:HN018_24265"/>
<feature type="region of interest" description="Disordered" evidence="3">
    <location>
        <begin position="310"/>
        <end position="371"/>
    </location>
</feature>
<geneLocation type="plasmid" evidence="5 6">
    <name>unnamed2</name>
</geneLocation>
<evidence type="ECO:0000313" key="5">
    <source>
        <dbReference type="EMBL" id="QKE93327.1"/>
    </source>
</evidence>
<keyword evidence="2" id="KW-0067">ATP-binding</keyword>
<keyword evidence="5" id="KW-0614">Plasmid</keyword>
<evidence type="ECO:0000259" key="4">
    <source>
        <dbReference type="Pfam" id="PF06414"/>
    </source>
</evidence>
<dbReference type="AlphaFoldDB" id="A0A6M8HYP2"/>
<protein>
    <submittedName>
        <fullName evidence="5">Zeta toxin family protein</fullName>
    </submittedName>
</protein>
<evidence type="ECO:0000256" key="3">
    <source>
        <dbReference type="SAM" id="MobiDB-lite"/>
    </source>
</evidence>
<dbReference type="Proteomes" id="UP000500767">
    <property type="component" value="Plasmid unnamed2"/>
</dbReference>
<dbReference type="InterPro" id="IPR027417">
    <property type="entry name" value="P-loop_NTPase"/>
</dbReference>
<keyword evidence="1" id="KW-0547">Nucleotide-binding</keyword>
<evidence type="ECO:0000256" key="1">
    <source>
        <dbReference type="ARBA" id="ARBA00022741"/>
    </source>
</evidence>
<dbReference type="InterPro" id="IPR010488">
    <property type="entry name" value="Zeta_toxin_domain"/>
</dbReference>
<dbReference type="GO" id="GO:0005524">
    <property type="term" value="F:ATP binding"/>
    <property type="evidence" value="ECO:0007669"/>
    <property type="project" value="UniProtKB-KW"/>
</dbReference>
<name>A0A6M8HYP2_9PROT</name>
<gene>
    <name evidence="5" type="ORF">HN018_24265</name>
</gene>
<organism evidence="5 6">
    <name type="scientific">Lichenicola cladoniae</name>
    <dbReference type="NCBI Taxonomy" id="1484109"/>
    <lineage>
        <taxon>Bacteria</taxon>
        <taxon>Pseudomonadati</taxon>
        <taxon>Pseudomonadota</taxon>
        <taxon>Alphaproteobacteria</taxon>
        <taxon>Acetobacterales</taxon>
        <taxon>Acetobacteraceae</taxon>
        <taxon>Lichenicola</taxon>
    </lineage>
</organism>
<accession>A0A6M8HYP2</accession>